<dbReference type="RefSeq" id="WP_178366094.1">
    <property type="nucleotide sequence ID" value="NZ_JACADJ010000015.1"/>
</dbReference>
<organism evidence="2 3">
    <name type="scientific">Desulfobacter latus</name>
    <dbReference type="NCBI Taxonomy" id="2292"/>
    <lineage>
        <taxon>Bacteria</taxon>
        <taxon>Pseudomonadati</taxon>
        <taxon>Thermodesulfobacteriota</taxon>
        <taxon>Desulfobacteria</taxon>
        <taxon>Desulfobacterales</taxon>
        <taxon>Desulfobacteraceae</taxon>
        <taxon>Desulfobacter</taxon>
    </lineage>
</organism>
<dbReference type="EC" id="3.2.2.24" evidence="2"/>
<feature type="binding site" evidence="1">
    <location>
        <position position="66"/>
    </location>
    <ligand>
        <name>Mg(2+)</name>
        <dbReference type="ChEBI" id="CHEBI:18420"/>
        <label>1</label>
    </ligand>
</feature>
<comment type="caution">
    <text evidence="2">The sequence shown here is derived from an EMBL/GenBank/DDBJ whole genome shotgun (WGS) entry which is preliminary data.</text>
</comment>
<dbReference type="EMBL" id="JACADJ010000015">
    <property type="protein sequence ID" value="NWH04640.1"/>
    <property type="molecule type" value="Genomic_DNA"/>
</dbReference>
<dbReference type="AlphaFoldDB" id="A0A850SWX5"/>
<dbReference type="Pfam" id="PF03747">
    <property type="entry name" value="ADP_ribosyl_GH"/>
    <property type="match status" value="1"/>
</dbReference>
<sequence length="310" mass="34209">MQPVRIPDRKQIAAKAKGAFVGLAVGDALGATTEFMTPEEIKLQYDVHKQMIGKGWLYLKAGQVTDDTEMSMCIGRAIQKSRGWNLTAVADEFADWVKGRPVDVGATCARGIRNYILHQTLEAKPSRWSAGNGALMRMLPVALYTLGNENFLAQYVVEQAHLTHNNPLSDAACIFFGRLLHEIMMGAEFGHLLAQTKGFVNEHPDFCYDPYPGKSSAYVVDTVQTVFHFLFSTDNFEDCLIGTVNQGGDADTTGALVGMLAGAFYGIEGIPKRWLKRLDSRVYSEVDALSEYLVNHSPALLPLRNKTEIT</sequence>
<protein>
    <submittedName>
        <fullName evidence="2">ADP-ribosyl-[dinitrogen reductase] hydrolase</fullName>
        <ecNumber evidence="2">3.2.2.24</ecNumber>
    </submittedName>
</protein>
<keyword evidence="3" id="KW-1185">Reference proteome</keyword>
<feature type="binding site" evidence="1">
    <location>
        <position position="252"/>
    </location>
    <ligand>
        <name>Mg(2+)</name>
        <dbReference type="ChEBI" id="CHEBI:18420"/>
        <label>1</label>
    </ligand>
</feature>
<dbReference type="InterPro" id="IPR013479">
    <property type="entry name" value="ADP-ribosyl_diN_reduct_hydro"/>
</dbReference>
<dbReference type="GO" id="GO:0047407">
    <property type="term" value="F:ADP-ribosyl-[dinitrogen reductase] hydrolase activity"/>
    <property type="evidence" value="ECO:0007669"/>
    <property type="project" value="UniProtKB-EC"/>
</dbReference>
<keyword evidence="1" id="KW-0460">Magnesium</keyword>
<dbReference type="GO" id="GO:0046872">
    <property type="term" value="F:metal ion binding"/>
    <property type="evidence" value="ECO:0007669"/>
    <property type="project" value="UniProtKB-KW"/>
</dbReference>
<feature type="binding site" evidence="1">
    <location>
        <position position="249"/>
    </location>
    <ligand>
        <name>Mg(2+)</name>
        <dbReference type="ChEBI" id="CHEBI:18420"/>
        <label>1</label>
    </ligand>
</feature>
<dbReference type="PANTHER" id="PTHR16222">
    <property type="entry name" value="ADP-RIBOSYLGLYCOHYDROLASE"/>
    <property type="match status" value="1"/>
</dbReference>
<name>A0A850SWX5_9BACT</name>
<dbReference type="InterPro" id="IPR036705">
    <property type="entry name" value="Ribosyl_crysJ1_sf"/>
</dbReference>
<keyword evidence="1" id="KW-0479">Metal-binding</keyword>
<comment type="cofactor">
    <cofactor evidence="1">
        <name>Mg(2+)</name>
        <dbReference type="ChEBI" id="CHEBI:18420"/>
    </cofactor>
    <text evidence="1">Binds 2 magnesium ions per subunit.</text>
</comment>
<dbReference type="Gene3D" id="1.10.4080.10">
    <property type="entry name" value="ADP-ribosylation/Crystallin J1"/>
    <property type="match status" value="1"/>
</dbReference>
<feature type="binding site" evidence="1">
    <location>
        <position position="67"/>
    </location>
    <ligand>
        <name>Mg(2+)</name>
        <dbReference type="ChEBI" id="CHEBI:18420"/>
        <label>1</label>
    </ligand>
</feature>
<keyword evidence="2" id="KW-0378">Hydrolase</keyword>
<evidence type="ECO:0000256" key="1">
    <source>
        <dbReference type="PIRSR" id="PIRSR605502-1"/>
    </source>
</evidence>
<reference evidence="2 3" key="1">
    <citation type="submission" date="2020-06" db="EMBL/GenBank/DDBJ databases">
        <title>High-quality draft genome of sulfate reducer Desulfobacter latus type strain AcrS2 isolated from marine sediment.</title>
        <authorList>
            <person name="Hoppe M."/>
            <person name="Larsen C.K."/>
            <person name="Marshall I.P.G."/>
            <person name="Schramm A."/>
            <person name="Marietou A.G."/>
        </authorList>
    </citation>
    <scope>NUCLEOTIDE SEQUENCE [LARGE SCALE GENOMIC DNA]</scope>
    <source>
        <strain evidence="2 3">AcRS2</strain>
    </source>
</reference>
<dbReference type="SUPFAM" id="SSF101478">
    <property type="entry name" value="ADP-ribosylglycohydrolase"/>
    <property type="match status" value="1"/>
</dbReference>
<feature type="binding site" evidence="1">
    <location>
        <position position="251"/>
    </location>
    <ligand>
        <name>Mg(2+)</name>
        <dbReference type="ChEBI" id="CHEBI:18420"/>
        <label>1</label>
    </ligand>
</feature>
<evidence type="ECO:0000313" key="3">
    <source>
        <dbReference type="Proteomes" id="UP000553343"/>
    </source>
</evidence>
<evidence type="ECO:0000313" key="2">
    <source>
        <dbReference type="EMBL" id="NWH04640.1"/>
    </source>
</evidence>
<dbReference type="InterPro" id="IPR050792">
    <property type="entry name" value="ADP-ribosylglycohydrolase"/>
</dbReference>
<gene>
    <name evidence="2" type="primary">draG</name>
    <name evidence="2" type="ORF">HXW94_06510</name>
</gene>
<proteinExistence type="predicted"/>
<dbReference type="NCBIfam" id="TIGR02662">
    <property type="entry name" value="dinitro_DRAG"/>
    <property type="match status" value="1"/>
</dbReference>
<keyword evidence="2" id="KW-0326">Glycosidase</keyword>
<dbReference type="InterPro" id="IPR005502">
    <property type="entry name" value="Ribosyl_crysJ1"/>
</dbReference>
<accession>A0A850SWX5</accession>
<dbReference type="Proteomes" id="UP000553343">
    <property type="component" value="Unassembled WGS sequence"/>
</dbReference>
<dbReference type="PANTHER" id="PTHR16222:SF12">
    <property type="entry name" value="ADP-RIBOSYLGLYCOHYDROLASE-RELATED"/>
    <property type="match status" value="1"/>
</dbReference>
<feature type="binding site" evidence="1">
    <location>
        <position position="65"/>
    </location>
    <ligand>
        <name>Mg(2+)</name>
        <dbReference type="ChEBI" id="CHEBI:18420"/>
        <label>1</label>
    </ligand>
</feature>